<proteinExistence type="inferred from homology"/>
<evidence type="ECO:0000259" key="7">
    <source>
        <dbReference type="Pfam" id="PF08281"/>
    </source>
</evidence>
<dbReference type="PANTHER" id="PTHR43133:SF25">
    <property type="entry name" value="RNA POLYMERASE SIGMA FACTOR RFAY-RELATED"/>
    <property type="match status" value="1"/>
</dbReference>
<dbReference type="EMBL" id="JACJIA010000012">
    <property type="protein sequence ID" value="MBA8955456.1"/>
    <property type="molecule type" value="Genomic_DNA"/>
</dbReference>
<dbReference type="Pfam" id="PF04542">
    <property type="entry name" value="Sigma70_r2"/>
    <property type="match status" value="1"/>
</dbReference>
<dbReference type="Gene3D" id="1.10.10.10">
    <property type="entry name" value="Winged helix-like DNA-binding domain superfamily/Winged helix DNA-binding domain"/>
    <property type="match status" value="1"/>
</dbReference>
<evidence type="ECO:0000256" key="3">
    <source>
        <dbReference type="ARBA" id="ARBA00023082"/>
    </source>
</evidence>
<feature type="domain" description="RNA polymerase sigma factor 70 region 4 type 2" evidence="7">
    <location>
        <begin position="105"/>
        <end position="155"/>
    </location>
</feature>
<evidence type="ECO:0000313" key="8">
    <source>
        <dbReference type="EMBL" id="MBA8955456.1"/>
    </source>
</evidence>
<keyword evidence="9" id="KW-1185">Reference proteome</keyword>
<reference evidence="8 9" key="1">
    <citation type="submission" date="2020-08" db="EMBL/GenBank/DDBJ databases">
        <title>Genomic Encyclopedia of Type Strains, Phase IV (KMG-IV): sequencing the most valuable type-strain genomes for metagenomic binning, comparative biology and taxonomic classification.</title>
        <authorList>
            <person name="Goeker M."/>
        </authorList>
    </citation>
    <scope>NUCLEOTIDE SEQUENCE [LARGE SCALE GENOMIC DNA]</scope>
    <source>
        <strain evidence="8 9">DSM 44197</strain>
    </source>
</reference>
<dbReference type="Gene3D" id="1.10.1740.10">
    <property type="match status" value="1"/>
</dbReference>
<keyword evidence="3" id="KW-0731">Sigma factor</keyword>
<dbReference type="SUPFAM" id="SSF88946">
    <property type="entry name" value="Sigma2 domain of RNA polymerase sigma factors"/>
    <property type="match status" value="1"/>
</dbReference>
<dbReference type="InterPro" id="IPR013324">
    <property type="entry name" value="RNA_pol_sigma_r3/r4-like"/>
</dbReference>
<protein>
    <submittedName>
        <fullName evidence="8">RNA polymerase sigma-70 factor (ECF subfamily)</fullName>
    </submittedName>
</protein>
<gene>
    <name evidence="8" type="ORF">HNR61_007132</name>
</gene>
<dbReference type="GO" id="GO:0003677">
    <property type="term" value="F:DNA binding"/>
    <property type="evidence" value="ECO:0007669"/>
    <property type="project" value="InterPro"/>
</dbReference>
<feature type="region of interest" description="Disordered" evidence="5">
    <location>
        <begin position="80"/>
        <end position="102"/>
    </location>
</feature>
<organism evidence="8 9">
    <name type="scientific">Actinomadura namibiensis</name>
    <dbReference type="NCBI Taxonomy" id="182080"/>
    <lineage>
        <taxon>Bacteria</taxon>
        <taxon>Bacillati</taxon>
        <taxon>Actinomycetota</taxon>
        <taxon>Actinomycetes</taxon>
        <taxon>Streptosporangiales</taxon>
        <taxon>Thermomonosporaceae</taxon>
        <taxon>Actinomadura</taxon>
    </lineage>
</organism>
<dbReference type="NCBIfam" id="TIGR02937">
    <property type="entry name" value="sigma70-ECF"/>
    <property type="match status" value="1"/>
</dbReference>
<dbReference type="InterPro" id="IPR039425">
    <property type="entry name" value="RNA_pol_sigma-70-like"/>
</dbReference>
<evidence type="ECO:0000313" key="9">
    <source>
        <dbReference type="Proteomes" id="UP000572680"/>
    </source>
</evidence>
<dbReference type="Proteomes" id="UP000572680">
    <property type="component" value="Unassembled WGS sequence"/>
</dbReference>
<dbReference type="InterPro" id="IPR007627">
    <property type="entry name" value="RNA_pol_sigma70_r2"/>
</dbReference>
<name>A0A7W3LW67_ACTNM</name>
<sequence length="177" mass="19980">MGTQDDDSARFTRLYAQWYGHVLAYARRRVQEHTARDVTAETFLVAWRRMEEVPDDPLPWLYGVARRVLANETRRAARADRLAGKVARQPVQHGPDTADRVTGGIDDVLTALPEADRELLRLLAWEDLSTAQAAKVLGCRPATLAVRLHRARRRLRALLDQRAGSRPSTFPESSKVS</sequence>
<keyword evidence="4" id="KW-0804">Transcription</keyword>
<dbReference type="GO" id="GO:0016987">
    <property type="term" value="F:sigma factor activity"/>
    <property type="evidence" value="ECO:0007669"/>
    <property type="project" value="UniProtKB-KW"/>
</dbReference>
<comment type="caution">
    <text evidence="8">The sequence shown here is derived from an EMBL/GenBank/DDBJ whole genome shotgun (WGS) entry which is preliminary data.</text>
</comment>
<dbReference type="Pfam" id="PF08281">
    <property type="entry name" value="Sigma70_r4_2"/>
    <property type="match status" value="1"/>
</dbReference>
<dbReference type="AlphaFoldDB" id="A0A7W3LW67"/>
<dbReference type="SUPFAM" id="SSF88659">
    <property type="entry name" value="Sigma3 and sigma4 domains of RNA polymerase sigma factors"/>
    <property type="match status" value="1"/>
</dbReference>
<dbReference type="InterPro" id="IPR013249">
    <property type="entry name" value="RNA_pol_sigma70_r4_t2"/>
</dbReference>
<evidence type="ECO:0000256" key="2">
    <source>
        <dbReference type="ARBA" id="ARBA00023015"/>
    </source>
</evidence>
<comment type="similarity">
    <text evidence="1">Belongs to the sigma-70 factor family. ECF subfamily.</text>
</comment>
<dbReference type="PANTHER" id="PTHR43133">
    <property type="entry name" value="RNA POLYMERASE ECF-TYPE SIGMA FACTO"/>
    <property type="match status" value="1"/>
</dbReference>
<dbReference type="RefSeq" id="WP_182847466.1">
    <property type="nucleotide sequence ID" value="NZ_BAAALP010000028.1"/>
</dbReference>
<dbReference type="InterPro" id="IPR036388">
    <property type="entry name" value="WH-like_DNA-bd_sf"/>
</dbReference>
<evidence type="ECO:0000256" key="1">
    <source>
        <dbReference type="ARBA" id="ARBA00010641"/>
    </source>
</evidence>
<evidence type="ECO:0000256" key="5">
    <source>
        <dbReference type="SAM" id="MobiDB-lite"/>
    </source>
</evidence>
<evidence type="ECO:0000259" key="6">
    <source>
        <dbReference type="Pfam" id="PF04542"/>
    </source>
</evidence>
<dbReference type="GO" id="GO:0006352">
    <property type="term" value="P:DNA-templated transcription initiation"/>
    <property type="evidence" value="ECO:0007669"/>
    <property type="project" value="InterPro"/>
</dbReference>
<keyword evidence="2" id="KW-0805">Transcription regulation</keyword>
<evidence type="ECO:0000256" key="4">
    <source>
        <dbReference type="ARBA" id="ARBA00023163"/>
    </source>
</evidence>
<accession>A0A7W3LW67</accession>
<feature type="domain" description="RNA polymerase sigma-70 region 2" evidence="6">
    <location>
        <begin position="14"/>
        <end position="78"/>
    </location>
</feature>
<dbReference type="InterPro" id="IPR014284">
    <property type="entry name" value="RNA_pol_sigma-70_dom"/>
</dbReference>
<dbReference type="InterPro" id="IPR013325">
    <property type="entry name" value="RNA_pol_sigma_r2"/>
</dbReference>